<dbReference type="AlphaFoldDB" id="A0A1G1X5B2"/>
<evidence type="ECO:0000313" key="2">
    <source>
        <dbReference type="Proteomes" id="UP000177528"/>
    </source>
</evidence>
<accession>A0A1G1X5B2</accession>
<gene>
    <name evidence="1" type="ORF">A3D99_00905</name>
</gene>
<sequence length="176" mass="20056">MNLILLGGNSIENKHWLHNFSAVLNMHFASIYTHEYRHWERGEQRIDLDYELDALSKVISLEQPYTIVAKSAGVLVTVKGIAEKVLQPKTCVFIGTPTKWGKAQGFDVDTWFQDYLLPTLFIQQSHDPAMSFSELTQYLLQKEAKNYLLSDIPGDDHVYGNLDSLGNAINNFIKHT</sequence>
<comment type="caution">
    <text evidence="1">The sequence shown here is derived from an EMBL/GenBank/DDBJ whole genome shotgun (WGS) entry which is preliminary data.</text>
</comment>
<name>A0A1G1X5B2_9BACT</name>
<dbReference type="EMBL" id="MHHR01000002">
    <property type="protein sequence ID" value="OGY35215.1"/>
    <property type="molecule type" value="Genomic_DNA"/>
</dbReference>
<evidence type="ECO:0000313" key="1">
    <source>
        <dbReference type="EMBL" id="OGY35215.1"/>
    </source>
</evidence>
<dbReference type="InterPro" id="IPR029058">
    <property type="entry name" value="AB_hydrolase_fold"/>
</dbReference>
<dbReference type="SUPFAM" id="SSF53474">
    <property type="entry name" value="alpha/beta-Hydrolases"/>
    <property type="match status" value="1"/>
</dbReference>
<evidence type="ECO:0008006" key="3">
    <source>
        <dbReference type="Google" id="ProtNLM"/>
    </source>
</evidence>
<reference evidence="1 2" key="1">
    <citation type="journal article" date="2016" name="Nat. Commun.">
        <title>Thousands of microbial genomes shed light on interconnected biogeochemical processes in an aquifer system.</title>
        <authorList>
            <person name="Anantharaman K."/>
            <person name="Brown C.T."/>
            <person name="Hug L.A."/>
            <person name="Sharon I."/>
            <person name="Castelle C.J."/>
            <person name="Probst A.J."/>
            <person name="Thomas B.C."/>
            <person name="Singh A."/>
            <person name="Wilkins M.J."/>
            <person name="Karaoz U."/>
            <person name="Brodie E.L."/>
            <person name="Williams K.H."/>
            <person name="Hubbard S.S."/>
            <person name="Banfield J.F."/>
        </authorList>
    </citation>
    <scope>NUCLEOTIDE SEQUENCE [LARGE SCALE GENOMIC DNA]</scope>
</reference>
<proteinExistence type="predicted"/>
<dbReference type="Proteomes" id="UP000177528">
    <property type="component" value="Unassembled WGS sequence"/>
</dbReference>
<organism evidence="1 2">
    <name type="scientific">Candidatus Andersenbacteria bacterium RIFCSPHIGHO2_12_FULL_45_11</name>
    <dbReference type="NCBI Taxonomy" id="1797281"/>
    <lineage>
        <taxon>Bacteria</taxon>
        <taxon>Candidatus Anderseniibacteriota</taxon>
    </lineage>
</organism>
<dbReference type="Gene3D" id="3.40.50.1820">
    <property type="entry name" value="alpha/beta hydrolase"/>
    <property type="match status" value="1"/>
</dbReference>
<protein>
    <recommendedName>
        <fullName evidence="3">Alpha/beta hydrolase</fullName>
    </recommendedName>
</protein>